<sequence length="819" mass="95390">MTQNKRQRYSLTDNCNDDIKKKKLQSTSLFSSITSNTYKSSINQFENLSNEVIYEIFEFLNVYQLYESFFDLNTRFRNLCIYSNLPIEINNQSLSKSTFQRYYTNLILPNKHRIRSLDLSDPFIIDFFSLSTEHISKYFQLQTLILDKMESGYLENLLTSLTSFPNLSSLIISIGLGSTTNTLWNLIFQLPVLKYCKISSEENTYLGFLPMSTHTHTYEIFYRNKQKIMYENIFQKFTTPFWIERLWFFAHDNNFGSPLRGIFYSVQPYKRKCFTLTGESNLDEYPSHDKTIFDSVHHVIIQDERMIGNCSEYFPNANQLTISDQRTDRAKRSVIISIDHIIPLIQLTKLTIDYSHRPFSKVIDLLYSTPNVDRLVLKHLSLVATDYFPLQHSEKFRLVSKHNKIKNVTILFDYSLRNIQLLMNLCPKNLTEIRRNRTISYNRVHNDYINTTLLYENDNHNHSGNAVSIEIRILEGKVCDRAINSNEATKAVIDNCLTNLSDYAVARLPDFKHIKRNIQNRHEQNDLPKISHDKTFNQILNKLATTKRNTTFLQYNSGPDNDRIVIFSSPEKLELLENCEQLSSINAFADKFTTTTNPSIMSGCFFYPQNSIQRKVQKFGLKTNYEQDPTFAHHINKIAALAFLHPNDVGQGFDDLFNSLPQILHPLLNYFENTHPTRQTGPHCVSTVLAMLTGKKPEDFQGKMNTQDPCSWSRVLQPYGMKLAYCPMDVRKLKFYMDELIAFDDLFTLSYYTTLDPKEILADPDNAGWITGSHIVILHRNQIIDPVLGRTTPALEHECNDYHTKRIFRVVPCDYVRGF</sequence>
<protein>
    <recommendedName>
        <fullName evidence="3">F-box domain-containing protein</fullName>
    </recommendedName>
</protein>
<proteinExistence type="predicted"/>
<evidence type="ECO:0000313" key="2">
    <source>
        <dbReference type="Proteomes" id="UP000663874"/>
    </source>
</evidence>
<name>A0A819SWQ7_9BILA</name>
<evidence type="ECO:0008006" key="3">
    <source>
        <dbReference type="Google" id="ProtNLM"/>
    </source>
</evidence>
<evidence type="ECO:0000313" key="1">
    <source>
        <dbReference type="EMBL" id="CAF4069209.1"/>
    </source>
</evidence>
<dbReference type="EMBL" id="CAJOBE010008767">
    <property type="protein sequence ID" value="CAF4069209.1"/>
    <property type="molecule type" value="Genomic_DNA"/>
</dbReference>
<dbReference type="Proteomes" id="UP000663874">
    <property type="component" value="Unassembled WGS sequence"/>
</dbReference>
<dbReference type="AlphaFoldDB" id="A0A819SWQ7"/>
<comment type="caution">
    <text evidence="1">The sequence shown here is derived from an EMBL/GenBank/DDBJ whole genome shotgun (WGS) entry which is preliminary data.</text>
</comment>
<gene>
    <name evidence="1" type="ORF">FNK824_LOCUS29708</name>
</gene>
<organism evidence="1 2">
    <name type="scientific">Rotaria sordida</name>
    <dbReference type="NCBI Taxonomy" id="392033"/>
    <lineage>
        <taxon>Eukaryota</taxon>
        <taxon>Metazoa</taxon>
        <taxon>Spiralia</taxon>
        <taxon>Gnathifera</taxon>
        <taxon>Rotifera</taxon>
        <taxon>Eurotatoria</taxon>
        <taxon>Bdelloidea</taxon>
        <taxon>Philodinida</taxon>
        <taxon>Philodinidae</taxon>
        <taxon>Rotaria</taxon>
    </lineage>
</organism>
<reference evidence="1" key="1">
    <citation type="submission" date="2021-02" db="EMBL/GenBank/DDBJ databases">
        <authorList>
            <person name="Nowell W R."/>
        </authorList>
    </citation>
    <scope>NUCLEOTIDE SEQUENCE</scope>
</reference>
<accession>A0A819SWQ7</accession>